<proteinExistence type="predicted"/>
<accession>A0A0A9E234</accession>
<organism evidence="1">
    <name type="scientific">Arundo donax</name>
    <name type="common">Giant reed</name>
    <name type="synonym">Donax arundinaceus</name>
    <dbReference type="NCBI Taxonomy" id="35708"/>
    <lineage>
        <taxon>Eukaryota</taxon>
        <taxon>Viridiplantae</taxon>
        <taxon>Streptophyta</taxon>
        <taxon>Embryophyta</taxon>
        <taxon>Tracheophyta</taxon>
        <taxon>Spermatophyta</taxon>
        <taxon>Magnoliopsida</taxon>
        <taxon>Liliopsida</taxon>
        <taxon>Poales</taxon>
        <taxon>Poaceae</taxon>
        <taxon>PACMAD clade</taxon>
        <taxon>Arundinoideae</taxon>
        <taxon>Arundineae</taxon>
        <taxon>Arundo</taxon>
    </lineage>
</organism>
<reference evidence="1" key="1">
    <citation type="submission" date="2014-09" db="EMBL/GenBank/DDBJ databases">
        <authorList>
            <person name="Magalhaes I.L.F."/>
            <person name="Oliveira U."/>
            <person name="Santos F.R."/>
            <person name="Vidigal T.H.D.A."/>
            <person name="Brescovit A.D."/>
            <person name="Santos A.J."/>
        </authorList>
    </citation>
    <scope>NUCLEOTIDE SEQUENCE</scope>
    <source>
        <tissue evidence="1">Shoot tissue taken approximately 20 cm above the soil surface</tissue>
    </source>
</reference>
<sequence length="68" mass="8095">MSSNYTRKFIVRTKHHRYFTQYPLLLCHVILQSSPNSCRFVENIRCMYVDLFHVYTNAVLSMGDLHAQ</sequence>
<protein>
    <submittedName>
        <fullName evidence="1">Uncharacterized protein</fullName>
    </submittedName>
</protein>
<name>A0A0A9E234_ARUDO</name>
<evidence type="ECO:0000313" key="1">
    <source>
        <dbReference type="EMBL" id="JAD91975.1"/>
    </source>
</evidence>
<reference evidence="1" key="2">
    <citation type="journal article" date="2015" name="Data Brief">
        <title>Shoot transcriptome of the giant reed, Arundo donax.</title>
        <authorList>
            <person name="Barrero R.A."/>
            <person name="Guerrero F.D."/>
            <person name="Moolhuijzen P."/>
            <person name="Goolsby J.A."/>
            <person name="Tidwell J."/>
            <person name="Bellgard S.E."/>
            <person name="Bellgard M.I."/>
        </authorList>
    </citation>
    <scope>NUCLEOTIDE SEQUENCE</scope>
    <source>
        <tissue evidence="1">Shoot tissue taken approximately 20 cm above the soil surface</tissue>
    </source>
</reference>
<dbReference type="EMBL" id="GBRH01205920">
    <property type="protein sequence ID" value="JAD91975.1"/>
    <property type="molecule type" value="Transcribed_RNA"/>
</dbReference>
<dbReference type="AlphaFoldDB" id="A0A0A9E234"/>